<dbReference type="OrthoDB" id="264532at2759"/>
<comment type="similarity">
    <text evidence="1">Belongs to the diacylglycerol acyltransferase family.</text>
</comment>
<organism evidence="4 5">
    <name type="scientific">Teladorsagia circumcincta</name>
    <name type="common">Brown stomach worm</name>
    <name type="synonym">Ostertagia circumcincta</name>
    <dbReference type="NCBI Taxonomy" id="45464"/>
    <lineage>
        <taxon>Eukaryota</taxon>
        <taxon>Metazoa</taxon>
        <taxon>Ecdysozoa</taxon>
        <taxon>Nematoda</taxon>
        <taxon>Chromadorea</taxon>
        <taxon>Rhabditida</taxon>
        <taxon>Rhabditina</taxon>
        <taxon>Rhabditomorpha</taxon>
        <taxon>Strongyloidea</taxon>
        <taxon>Trichostrongylidae</taxon>
        <taxon>Teladorsagia</taxon>
    </lineage>
</organism>
<dbReference type="EMBL" id="KZ357393">
    <property type="protein sequence ID" value="PIO59609.1"/>
    <property type="molecule type" value="Genomic_DNA"/>
</dbReference>
<dbReference type="Proteomes" id="UP000230423">
    <property type="component" value="Unassembled WGS sequence"/>
</dbReference>
<sequence>SGPPLSCVHIKIEFLPYDQLDNPEGSLVRKFQMWSKRFLGVSMPFFYGRGLFQYLVHHNDLKLCSKSDELDKCPDICIDIVKDPTADWAFGPLVICSNE</sequence>
<dbReference type="Pfam" id="PF03982">
    <property type="entry name" value="DAGAT"/>
    <property type="match status" value="1"/>
</dbReference>
<keyword evidence="3" id="KW-0012">Acyltransferase</keyword>
<reference evidence="4 5" key="1">
    <citation type="submission" date="2015-09" db="EMBL/GenBank/DDBJ databases">
        <title>Draft genome of the parasitic nematode Teladorsagia circumcincta isolate WARC Sus (inbred).</title>
        <authorList>
            <person name="Mitreva M."/>
        </authorList>
    </citation>
    <scope>NUCLEOTIDE SEQUENCE [LARGE SCALE GENOMIC DNA]</scope>
    <source>
        <strain evidence="4 5">S</strain>
    </source>
</reference>
<gene>
    <name evidence="4" type="ORF">TELCIR_18924</name>
</gene>
<feature type="non-terminal residue" evidence="4">
    <location>
        <position position="1"/>
    </location>
</feature>
<name>A0A2G9TNN9_TELCI</name>
<accession>A0A2G9TNN9</accession>
<proteinExistence type="inferred from homology"/>
<protein>
    <submittedName>
        <fullName evidence="4">Uncharacterized protein</fullName>
    </submittedName>
</protein>
<dbReference type="GO" id="GO:0008374">
    <property type="term" value="F:O-acyltransferase activity"/>
    <property type="evidence" value="ECO:0007669"/>
    <property type="project" value="InterPro"/>
</dbReference>
<keyword evidence="5" id="KW-1185">Reference proteome</keyword>
<dbReference type="InterPro" id="IPR007130">
    <property type="entry name" value="DAGAT"/>
</dbReference>
<evidence type="ECO:0000256" key="2">
    <source>
        <dbReference type="ARBA" id="ARBA00022679"/>
    </source>
</evidence>
<evidence type="ECO:0000256" key="3">
    <source>
        <dbReference type="ARBA" id="ARBA00023315"/>
    </source>
</evidence>
<evidence type="ECO:0000313" key="5">
    <source>
        <dbReference type="Proteomes" id="UP000230423"/>
    </source>
</evidence>
<dbReference type="AlphaFoldDB" id="A0A2G9TNN9"/>
<keyword evidence="2" id="KW-0808">Transferase</keyword>
<evidence type="ECO:0000256" key="1">
    <source>
        <dbReference type="ARBA" id="ARBA00005420"/>
    </source>
</evidence>
<evidence type="ECO:0000313" key="4">
    <source>
        <dbReference type="EMBL" id="PIO59609.1"/>
    </source>
</evidence>